<protein>
    <submittedName>
        <fullName evidence="1">Uncharacterized protein</fullName>
    </submittedName>
</protein>
<name>A0A0D0CA48_9AGAR</name>
<proteinExistence type="predicted"/>
<dbReference type="Proteomes" id="UP000053593">
    <property type="component" value="Unassembled WGS sequence"/>
</dbReference>
<gene>
    <name evidence="1" type="ORF">GYMLUDRAFT_251837</name>
</gene>
<dbReference type="HOGENOM" id="CLU_023362_0_0_1"/>
<sequence length="350" mass="39014">MLAIPLSNALPSVPSAAKKMRRVAFERSLLLAYPSVPVSGSTPSSFPSNVQSIYDDTYLANSSPEVLEQFHILAKLPLVIAYCFVSSHRNFVIRDEEWAALTTGLHDYPYYCEHLEELGLASEKPRVQEGKRKAVISSNAFRKSQLLRQERVHLGELSREPVIPAPSRKGKEVICDPIDNDVEMEVPNAMDSMDLDYPEDVSLTPIPIPTVPAPVLMKPAVVWQANDRQSYHEVSSLKIWFFEPLIKPVPSDGSNPSRDEMIQTAIECVVMRIAELLSGPGKKMLEQDLWALADGMVQGVFNELKEQLNHPSSEPPAPFSNSRLTQFVESLSMINLSSANIFDAQQDELL</sequence>
<dbReference type="AlphaFoldDB" id="A0A0D0CA48"/>
<keyword evidence="2" id="KW-1185">Reference proteome</keyword>
<evidence type="ECO:0000313" key="2">
    <source>
        <dbReference type="Proteomes" id="UP000053593"/>
    </source>
</evidence>
<dbReference type="EMBL" id="KN834857">
    <property type="protein sequence ID" value="KIK51698.1"/>
    <property type="molecule type" value="Genomic_DNA"/>
</dbReference>
<organism evidence="1 2">
    <name type="scientific">Collybiopsis luxurians FD-317 M1</name>
    <dbReference type="NCBI Taxonomy" id="944289"/>
    <lineage>
        <taxon>Eukaryota</taxon>
        <taxon>Fungi</taxon>
        <taxon>Dikarya</taxon>
        <taxon>Basidiomycota</taxon>
        <taxon>Agaricomycotina</taxon>
        <taxon>Agaricomycetes</taxon>
        <taxon>Agaricomycetidae</taxon>
        <taxon>Agaricales</taxon>
        <taxon>Marasmiineae</taxon>
        <taxon>Omphalotaceae</taxon>
        <taxon>Collybiopsis</taxon>
        <taxon>Collybiopsis luxurians</taxon>
    </lineage>
</organism>
<evidence type="ECO:0000313" key="1">
    <source>
        <dbReference type="EMBL" id="KIK51698.1"/>
    </source>
</evidence>
<reference evidence="1 2" key="1">
    <citation type="submission" date="2014-04" db="EMBL/GenBank/DDBJ databases">
        <title>Evolutionary Origins and Diversification of the Mycorrhizal Mutualists.</title>
        <authorList>
            <consortium name="DOE Joint Genome Institute"/>
            <consortium name="Mycorrhizal Genomics Consortium"/>
            <person name="Kohler A."/>
            <person name="Kuo A."/>
            <person name="Nagy L.G."/>
            <person name="Floudas D."/>
            <person name="Copeland A."/>
            <person name="Barry K.W."/>
            <person name="Cichocki N."/>
            <person name="Veneault-Fourrey C."/>
            <person name="LaButti K."/>
            <person name="Lindquist E.A."/>
            <person name="Lipzen A."/>
            <person name="Lundell T."/>
            <person name="Morin E."/>
            <person name="Murat C."/>
            <person name="Riley R."/>
            <person name="Ohm R."/>
            <person name="Sun H."/>
            <person name="Tunlid A."/>
            <person name="Henrissat B."/>
            <person name="Grigoriev I.V."/>
            <person name="Hibbett D.S."/>
            <person name="Martin F."/>
        </authorList>
    </citation>
    <scope>NUCLEOTIDE SEQUENCE [LARGE SCALE GENOMIC DNA]</scope>
    <source>
        <strain evidence="1 2">FD-317 M1</strain>
    </source>
</reference>
<accession>A0A0D0CA48</accession>